<dbReference type="InterPro" id="IPR023577">
    <property type="entry name" value="CYTH_domain"/>
</dbReference>
<dbReference type="Pfam" id="PF01928">
    <property type="entry name" value="CYTH"/>
    <property type="match status" value="1"/>
</dbReference>
<dbReference type="Proteomes" id="UP000274350">
    <property type="component" value="Chromosome"/>
</dbReference>
<dbReference type="Gene3D" id="2.40.320.10">
    <property type="entry name" value="Hypothetical Protein Pfu-838710-001"/>
    <property type="match status" value="1"/>
</dbReference>
<dbReference type="KEGG" id="upi:EJG51_001160"/>
<accession>A0A6M4A130</accession>
<dbReference type="PROSITE" id="PS51707">
    <property type="entry name" value="CYTH"/>
    <property type="match status" value="1"/>
</dbReference>
<proteinExistence type="predicted"/>
<dbReference type="PIRSF" id="PIRSF016487">
    <property type="entry name" value="CYTH_UCP016487"/>
    <property type="match status" value="1"/>
</dbReference>
<protein>
    <submittedName>
        <fullName evidence="3">CYTH domain-containing protein</fullName>
    </submittedName>
</protein>
<feature type="active site" description="Proton acceptor" evidence="1">
    <location>
        <position position="29"/>
    </location>
</feature>
<evidence type="ECO:0000313" key="3">
    <source>
        <dbReference type="EMBL" id="QJQ04688.1"/>
    </source>
</evidence>
<dbReference type="SMART" id="SM01118">
    <property type="entry name" value="CYTH"/>
    <property type="match status" value="1"/>
</dbReference>
<reference evidence="3 4" key="1">
    <citation type="journal article" date="2019" name="Int. J. Syst. Evol. Microbiol.">
        <title>Undibacterium piscinae sp. nov., isolated from Korean shiner intestine.</title>
        <authorList>
            <person name="Lee S.Y."/>
            <person name="Kang W."/>
            <person name="Kim P.S."/>
            <person name="Kim H.S."/>
            <person name="Sung H."/>
            <person name="Shin N.R."/>
            <person name="Whon T.W."/>
            <person name="Yun J.H."/>
            <person name="Lee J.Y."/>
            <person name="Lee J.Y."/>
            <person name="Jung M.J."/>
            <person name="Jeong Y.S."/>
            <person name="Tak E.J."/>
            <person name="Han J.E."/>
            <person name="Hyun D.W."/>
            <person name="Kang M.S."/>
            <person name="Lee K.E."/>
            <person name="Lee B.H."/>
            <person name="Bae J.W."/>
        </authorList>
    </citation>
    <scope>NUCLEOTIDE SEQUENCE [LARGE SCALE GENOMIC DNA]</scope>
    <source>
        <strain evidence="3 4">S11R28</strain>
    </source>
</reference>
<organism evidence="3 4">
    <name type="scientific">Undibacterium piscinae</name>
    <dbReference type="NCBI Taxonomy" id="2495591"/>
    <lineage>
        <taxon>Bacteria</taxon>
        <taxon>Pseudomonadati</taxon>
        <taxon>Pseudomonadota</taxon>
        <taxon>Betaproteobacteria</taxon>
        <taxon>Burkholderiales</taxon>
        <taxon>Oxalobacteraceae</taxon>
        <taxon>Undibacterium</taxon>
    </lineage>
</organism>
<dbReference type="OrthoDB" id="9805588at2"/>
<evidence type="ECO:0000256" key="1">
    <source>
        <dbReference type="PIRSR" id="PIRSR016487-1"/>
    </source>
</evidence>
<dbReference type="PANTHER" id="PTHR40114">
    <property type="entry name" value="SLR0698 PROTEIN"/>
    <property type="match status" value="1"/>
</dbReference>
<dbReference type="InterPro" id="IPR033469">
    <property type="entry name" value="CYTH-like_dom_sf"/>
</dbReference>
<dbReference type="EMBL" id="CP051152">
    <property type="protein sequence ID" value="QJQ04688.1"/>
    <property type="molecule type" value="Genomic_DNA"/>
</dbReference>
<keyword evidence="4" id="KW-1185">Reference proteome</keyword>
<sequence>MGVEIERKFLVIGDDWRDQGQGVFMRQGYICSDPGRIVRVRIEGDHAMLTIKGKTEGISRSEWEYPIPLTEAQELLDGLCEKPLIEKNRRRIEFGGFIWEVDEFFGENAGLVVAEIELESESQEFAKPDWIGAEVSHDRRYANANLFKHPFSRWETPAE</sequence>
<dbReference type="SUPFAM" id="SSF55154">
    <property type="entry name" value="CYTH-like phosphatases"/>
    <property type="match status" value="1"/>
</dbReference>
<dbReference type="PANTHER" id="PTHR40114:SF1">
    <property type="entry name" value="SLR0698 PROTEIN"/>
    <property type="match status" value="1"/>
</dbReference>
<dbReference type="AlphaFoldDB" id="A0A6M4A130"/>
<feature type="domain" description="CYTH" evidence="2">
    <location>
        <begin position="2"/>
        <end position="147"/>
    </location>
</feature>
<name>A0A6M4A130_9BURK</name>
<gene>
    <name evidence="3" type="ORF">EJG51_001160</name>
</gene>
<dbReference type="CDD" id="cd07891">
    <property type="entry name" value="CYTH-like_CthTTM-like_1"/>
    <property type="match status" value="1"/>
</dbReference>
<evidence type="ECO:0000313" key="4">
    <source>
        <dbReference type="Proteomes" id="UP000274350"/>
    </source>
</evidence>
<evidence type="ECO:0000259" key="2">
    <source>
        <dbReference type="PROSITE" id="PS51707"/>
    </source>
</evidence>
<dbReference type="InterPro" id="IPR012042">
    <property type="entry name" value="NeuTTM/CthTTM-like"/>
</dbReference>